<reference evidence="3" key="1">
    <citation type="submission" date="2020-05" db="EMBL/GenBank/DDBJ databases">
        <title>Frigoriglobus tundricola gen. nov., sp. nov., a psychrotolerant cellulolytic planctomycete of the family Gemmataceae with two divergent copies of 16S rRNA gene.</title>
        <authorList>
            <person name="Kulichevskaya I.S."/>
            <person name="Ivanova A.A."/>
            <person name="Naumoff D.G."/>
            <person name="Beletsky A.V."/>
            <person name="Rijpstra W.I.C."/>
            <person name="Sinninghe Damste J.S."/>
            <person name="Mardanov A.V."/>
            <person name="Ravin N.V."/>
            <person name="Dedysh S.N."/>
        </authorList>
    </citation>
    <scope>NUCLEOTIDE SEQUENCE [LARGE SCALE GENOMIC DNA]</scope>
    <source>
        <strain evidence="3">PL17</strain>
    </source>
</reference>
<dbReference type="Proteomes" id="UP000503447">
    <property type="component" value="Chromosome"/>
</dbReference>
<name>A0A6M5YGU9_9BACT</name>
<dbReference type="KEGG" id="ftj:FTUN_0311"/>
<dbReference type="EMBL" id="CP053452">
    <property type="protein sequence ID" value="QJW92814.1"/>
    <property type="molecule type" value="Genomic_DNA"/>
</dbReference>
<keyword evidence="3" id="KW-1185">Reference proteome</keyword>
<proteinExistence type="predicted"/>
<feature type="region of interest" description="Disordered" evidence="1">
    <location>
        <begin position="25"/>
        <end position="53"/>
    </location>
</feature>
<accession>A0A6M5YGU9</accession>
<dbReference type="AlphaFoldDB" id="A0A6M5YGU9"/>
<sequence>MLRRPSFCQPTLRGEGCSSTAIGEFSPVPGMAWNNPAGRGSMPGTGENSPAVP</sequence>
<organism evidence="2 3">
    <name type="scientific">Frigoriglobus tundricola</name>
    <dbReference type="NCBI Taxonomy" id="2774151"/>
    <lineage>
        <taxon>Bacteria</taxon>
        <taxon>Pseudomonadati</taxon>
        <taxon>Planctomycetota</taxon>
        <taxon>Planctomycetia</taxon>
        <taxon>Gemmatales</taxon>
        <taxon>Gemmataceae</taxon>
        <taxon>Frigoriglobus</taxon>
    </lineage>
</organism>
<evidence type="ECO:0000313" key="2">
    <source>
        <dbReference type="EMBL" id="QJW92814.1"/>
    </source>
</evidence>
<evidence type="ECO:0000256" key="1">
    <source>
        <dbReference type="SAM" id="MobiDB-lite"/>
    </source>
</evidence>
<protein>
    <submittedName>
        <fullName evidence="2">Uncharacterized protein</fullName>
    </submittedName>
</protein>
<gene>
    <name evidence="2" type="ORF">FTUN_0311</name>
</gene>
<evidence type="ECO:0000313" key="3">
    <source>
        <dbReference type="Proteomes" id="UP000503447"/>
    </source>
</evidence>